<dbReference type="Gene3D" id="2.40.100.20">
    <property type="match status" value="1"/>
</dbReference>
<evidence type="ECO:0000313" key="3">
    <source>
        <dbReference type="Proteomes" id="UP000295515"/>
    </source>
</evidence>
<dbReference type="PROSITE" id="PS51257">
    <property type="entry name" value="PROKAR_LIPOPROTEIN"/>
    <property type="match status" value="1"/>
</dbReference>
<dbReference type="EMBL" id="SMCQ01000002">
    <property type="protein sequence ID" value="TCW02211.1"/>
    <property type="molecule type" value="Genomic_DNA"/>
</dbReference>
<dbReference type="InterPro" id="IPR041183">
    <property type="entry name" value="Cyclophilin-like"/>
</dbReference>
<comment type="caution">
    <text evidence="2">The sequence shown here is derived from an EMBL/GenBank/DDBJ whole genome shotgun (WGS) entry which is preliminary data.</text>
</comment>
<dbReference type="SUPFAM" id="SSF50891">
    <property type="entry name" value="Cyclophilin-like"/>
    <property type="match status" value="1"/>
</dbReference>
<dbReference type="InterPro" id="IPR029000">
    <property type="entry name" value="Cyclophilin-like_dom_sf"/>
</dbReference>
<gene>
    <name evidence="2" type="ORF">EDD60_102176</name>
</gene>
<evidence type="ECO:0000259" key="1">
    <source>
        <dbReference type="Pfam" id="PF18050"/>
    </source>
</evidence>
<feature type="domain" description="Cyclophilin-like" evidence="1">
    <location>
        <begin position="53"/>
        <end position="160"/>
    </location>
</feature>
<dbReference type="RefSeq" id="WP_207905283.1">
    <property type="nucleotide sequence ID" value="NZ_JANKBF010000003.1"/>
</dbReference>
<protein>
    <recommendedName>
        <fullName evidence="1">Cyclophilin-like domain-containing protein</fullName>
    </recommendedName>
</protein>
<reference evidence="2 3" key="1">
    <citation type="submission" date="2019-03" db="EMBL/GenBank/DDBJ databases">
        <title>Genomic Encyclopedia of Type Strains, Phase IV (KMG-IV): sequencing the most valuable type-strain genomes for metagenomic binning, comparative biology and taxonomic classification.</title>
        <authorList>
            <person name="Goeker M."/>
        </authorList>
    </citation>
    <scope>NUCLEOTIDE SEQUENCE [LARGE SCALE GENOMIC DNA]</scope>
    <source>
        <strain evidence="2 3">DSM 29487</strain>
    </source>
</reference>
<accession>A0A4V2W5W1</accession>
<dbReference type="AlphaFoldDB" id="A0A4V2W5W1"/>
<evidence type="ECO:0000313" key="2">
    <source>
        <dbReference type="EMBL" id="TCW02211.1"/>
    </source>
</evidence>
<proteinExistence type="predicted"/>
<dbReference type="Proteomes" id="UP000295515">
    <property type="component" value="Unassembled WGS sequence"/>
</dbReference>
<name>A0A4V2W5W1_9FIRM</name>
<keyword evidence="3" id="KW-1185">Reference proteome</keyword>
<sequence>MKKMCLGLCLLMIISGCQKQSQNDLSDTYQEDYSHETTNKQNKGDNDMQQLTLTIHHQDFSVTLEDNATVTEFMKYLPMTITMDELHGNEKYYYMNQKLPTNAQSVDFIEAGDLMLFGDNCLVLFYKSFQTSYTYTRLGHVDDVNGFIKQIDSNSLQVNIYQ</sequence>
<dbReference type="Pfam" id="PF18050">
    <property type="entry name" value="Cyclophil_like2"/>
    <property type="match status" value="1"/>
</dbReference>
<dbReference type="GeneID" id="98914413"/>
<organism evidence="2 3">
    <name type="scientific">Longibaculum muris</name>
    <dbReference type="NCBI Taxonomy" id="1796628"/>
    <lineage>
        <taxon>Bacteria</taxon>
        <taxon>Bacillati</taxon>
        <taxon>Bacillota</taxon>
        <taxon>Erysipelotrichia</taxon>
        <taxon>Erysipelotrichales</taxon>
        <taxon>Coprobacillaceae</taxon>
        <taxon>Longibaculum</taxon>
    </lineage>
</organism>